<keyword evidence="4" id="KW-1185">Reference proteome</keyword>
<dbReference type="SMART" id="SM01300">
    <property type="entry name" value="PEHE"/>
    <property type="match status" value="1"/>
</dbReference>
<dbReference type="GO" id="GO:0000123">
    <property type="term" value="C:histone acetyltransferase complex"/>
    <property type="evidence" value="ECO:0007669"/>
    <property type="project" value="UniProtKB-ARBA"/>
</dbReference>
<name>A0A9P6C6N3_9AGAR</name>
<evidence type="ECO:0000259" key="2">
    <source>
        <dbReference type="SMART" id="SM01300"/>
    </source>
</evidence>
<feature type="compositionally biased region" description="Pro residues" evidence="1">
    <location>
        <begin position="636"/>
        <end position="648"/>
    </location>
</feature>
<dbReference type="Proteomes" id="UP000807342">
    <property type="component" value="Unassembled WGS sequence"/>
</dbReference>
<evidence type="ECO:0000313" key="4">
    <source>
        <dbReference type="Proteomes" id="UP000807342"/>
    </source>
</evidence>
<feature type="region of interest" description="Disordered" evidence="1">
    <location>
        <begin position="628"/>
        <end position="651"/>
    </location>
</feature>
<proteinExistence type="predicted"/>
<reference evidence="3" key="1">
    <citation type="submission" date="2020-11" db="EMBL/GenBank/DDBJ databases">
        <authorList>
            <consortium name="DOE Joint Genome Institute"/>
            <person name="Ahrendt S."/>
            <person name="Riley R."/>
            <person name="Andreopoulos W."/>
            <person name="Labutti K."/>
            <person name="Pangilinan J."/>
            <person name="Ruiz-Duenas F.J."/>
            <person name="Barrasa J.M."/>
            <person name="Sanchez-Garcia M."/>
            <person name="Camarero S."/>
            <person name="Miyauchi S."/>
            <person name="Serrano A."/>
            <person name="Linde D."/>
            <person name="Babiker R."/>
            <person name="Drula E."/>
            <person name="Ayuso-Fernandez I."/>
            <person name="Pacheco R."/>
            <person name="Padilla G."/>
            <person name="Ferreira P."/>
            <person name="Barriuso J."/>
            <person name="Kellner H."/>
            <person name="Castanera R."/>
            <person name="Alfaro M."/>
            <person name="Ramirez L."/>
            <person name="Pisabarro A.G."/>
            <person name="Kuo A."/>
            <person name="Tritt A."/>
            <person name="Lipzen A."/>
            <person name="He G."/>
            <person name="Yan M."/>
            <person name="Ng V."/>
            <person name="Cullen D."/>
            <person name="Martin F."/>
            <person name="Rosso M.-N."/>
            <person name="Henrissat B."/>
            <person name="Hibbett D."/>
            <person name="Martinez A.T."/>
            <person name="Grigoriev I.V."/>
        </authorList>
    </citation>
    <scope>NUCLEOTIDE SEQUENCE</scope>
    <source>
        <strain evidence="3">MF-IS2</strain>
    </source>
</reference>
<feature type="compositionally biased region" description="Basic residues" evidence="1">
    <location>
        <begin position="14"/>
        <end position="25"/>
    </location>
</feature>
<organism evidence="3 4">
    <name type="scientific">Macrolepiota fuliginosa MF-IS2</name>
    <dbReference type="NCBI Taxonomy" id="1400762"/>
    <lineage>
        <taxon>Eukaryota</taxon>
        <taxon>Fungi</taxon>
        <taxon>Dikarya</taxon>
        <taxon>Basidiomycota</taxon>
        <taxon>Agaricomycotina</taxon>
        <taxon>Agaricomycetes</taxon>
        <taxon>Agaricomycetidae</taxon>
        <taxon>Agaricales</taxon>
        <taxon>Agaricineae</taxon>
        <taxon>Agaricaceae</taxon>
        <taxon>Macrolepiota</taxon>
    </lineage>
</organism>
<evidence type="ECO:0000256" key="1">
    <source>
        <dbReference type="SAM" id="MobiDB-lite"/>
    </source>
</evidence>
<feature type="region of interest" description="Disordered" evidence="1">
    <location>
        <begin position="1"/>
        <end position="31"/>
    </location>
</feature>
<feature type="compositionally biased region" description="Low complexity" evidence="1">
    <location>
        <begin position="306"/>
        <end position="330"/>
    </location>
</feature>
<sequence>MDPSGSSASGSNGRQKRVLPSRARRGGPGVGTCETDIMILEHQKRRFETEAVIPLDTPFLLTTDDKLSSSLTGAAVPSVTTVASERYFDRPDVLRAYREQLTIQTPTFINVSGRQKVARFRPRGPEDAYIDTSDAAYERRHRKYESFEKRQRLREKEKLQHEQYKLKERIEQLRVMDSSAFLALPASHFSPAPGVPEEEDIELGIASPPGTYVNGAIPYNEGERRRKEMLDIAFALEERYRVLLPRDRMRRTQPQPAVRESVPSVPMPFRRAVSDAVESDQEEDIYVDDGYGRLQEKIKIRLKPWGKSSSSQSPAPTSTSRTSKRSTGTSVPPLPTQKPMGRRRSRAVASPTPPPSLPRLGESLQLNPYPSFEPPPSPPIELEEAVEEQDVGLESEEEEDPPPSMGRPASSERKFDMDSAEEIPHSQTHVNHSPQPNPLPQGQSPPSGERPVTIPQTGSEEAPPEELVESLELPAPEENHSEGPPIHIDEEPSPAPSPVQESAPVFFPRHPAPPPLRIIQSIYSQSNPMEVEPVPRHRSKGTGRVEGGSRLLELANAVHSLTTSPPTKRQKVRHPQSPPKPQESSIVPPTSPTPSPSPQQVAELELELLPTALADRIVTVEEPLQKGEMITSSPPHHSPSPPPIPIPLSPAVSEYIPPPTTRSASVLFAQAPESISASVSAADAISSFSAYAGPSAAYARRRAPWTRRQFVEYKSETGELRRTDCQLLIAGIRGSVRQTQRHQMAFGAKVPEEISKEYDFWLPDEFLPEEELMKYQNYDYGVVGGTGV</sequence>
<comment type="caution">
    <text evidence="3">The sequence shown here is derived from an EMBL/GenBank/DDBJ whole genome shotgun (WGS) entry which is preliminary data.</text>
</comment>
<feature type="compositionally biased region" description="Acidic residues" evidence="1">
    <location>
        <begin position="381"/>
        <end position="401"/>
    </location>
</feature>
<feature type="compositionally biased region" description="Polar residues" evidence="1">
    <location>
        <begin position="1"/>
        <end position="13"/>
    </location>
</feature>
<feature type="region of interest" description="Disordered" evidence="1">
    <location>
        <begin position="304"/>
        <end position="600"/>
    </location>
</feature>
<feature type="domain" description="PEHE" evidence="2">
    <location>
        <begin position="103"/>
        <end position="242"/>
    </location>
</feature>
<accession>A0A9P6C6N3</accession>
<dbReference type="OrthoDB" id="2555515at2759"/>
<dbReference type="AlphaFoldDB" id="A0A9P6C6N3"/>
<gene>
    <name evidence="3" type="ORF">P691DRAFT_754967</name>
</gene>
<protein>
    <recommendedName>
        <fullName evidence="2">PEHE domain-containing protein</fullName>
    </recommendedName>
</protein>
<dbReference type="InterPro" id="IPR029332">
    <property type="entry name" value="PEHE_dom"/>
</dbReference>
<evidence type="ECO:0000313" key="3">
    <source>
        <dbReference type="EMBL" id="KAF9454206.1"/>
    </source>
</evidence>
<dbReference type="EMBL" id="MU151056">
    <property type="protein sequence ID" value="KAF9454206.1"/>
    <property type="molecule type" value="Genomic_DNA"/>
</dbReference>
<feature type="compositionally biased region" description="Polar residues" evidence="1">
    <location>
        <begin position="425"/>
        <end position="446"/>
    </location>
</feature>